<proteinExistence type="predicted"/>
<dbReference type="OrthoDB" id="21421at2"/>
<evidence type="ECO:0000313" key="3">
    <source>
        <dbReference type="Proteomes" id="UP000280819"/>
    </source>
</evidence>
<comment type="caution">
    <text evidence="2">The sequence shown here is derived from an EMBL/GenBank/DDBJ whole genome shotgun (WGS) entry which is preliminary data.</text>
</comment>
<accession>A0A3P1TAC7</accession>
<feature type="domain" description="YchJ-like middle NTF2-like" evidence="1">
    <location>
        <begin position="29"/>
        <end position="122"/>
    </location>
</feature>
<protein>
    <recommendedName>
        <fullName evidence="1">YchJ-like middle NTF2-like domain-containing protein</fullName>
    </recommendedName>
</protein>
<dbReference type="SUPFAM" id="SSF54427">
    <property type="entry name" value="NTF2-like"/>
    <property type="match status" value="1"/>
</dbReference>
<dbReference type="InterPro" id="IPR032710">
    <property type="entry name" value="NTF2-like_dom_sf"/>
</dbReference>
<evidence type="ECO:0000259" key="1">
    <source>
        <dbReference type="Pfam" id="PF17775"/>
    </source>
</evidence>
<name>A0A3P1TAC7_9ACTN</name>
<dbReference type="RefSeq" id="WP_124843165.1">
    <property type="nucleotide sequence ID" value="NZ_RQZG01000003.1"/>
</dbReference>
<dbReference type="Pfam" id="PF17775">
    <property type="entry name" value="YchJ_M-like"/>
    <property type="match status" value="1"/>
</dbReference>
<reference evidence="2 3" key="1">
    <citation type="submission" date="2018-11" db="EMBL/GenBank/DDBJ databases">
        <title>Genomes From Bacteria Associated with the Canine Oral Cavity: a Test Case for Automated Genome-Based Taxonomic Assignment.</title>
        <authorList>
            <person name="Coil D.A."/>
            <person name="Jospin G."/>
            <person name="Darling A.E."/>
            <person name="Wallis C."/>
            <person name="Davis I.J."/>
            <person name="Harris S."/>
            <person name="Eisen J.A."/>
            <person name="Holcombe L.J."/>
            <person name="O'Flynn C."/>
        </authorList>
    </citation>
    <scope>NUCLEOTIDE SEQUENCE [LARGE SCALE GENOMIC DNA]</scope>
    <source>
        <strain evidence="2 3">OH887_COT-365</strain>
    </source>
</reference>
<evidence type="ECO:0000313" key="2">
    <source>
        <dbReference type="EMBL" id="RRD06290.1"/>
    </source>
</evidence>
<dbReference type="Proteomes" id="UP000280819">
    <property type="component" value="Unassembled WGS sequence"/>
</dbReference>
<dbReference type="AlphaFoldDB" id="A0A3P1TAC7"/>
<dbReference type="Gene3D" id="3.10.450.50">
    <property type="match status" value="1"/>
</dbReference>
<gene>
    <name evidence="2" type="ORF">EII34_04000</name>
</gene>
<dbReference type="EMBL" id="RQZG01000003">
    <property type="protein sequence ID" value="RRD06290.1"/>
    <property type="molecule type" value="Genomic_DNA"/>
</dbReference>
<organism evidence="2 3">
    <name type="scientific">Arachnia propionica</name>
    <dbReference type="NCBI Taxonomy" id="1750"/>
    <lineage>
        <taxon>Bacteria</taxon>
        <taxon>Bacillati</taxon>
        <taxon>Actinomycetota</taxon>
        <taxon>Actinomycetes</taxon>
        <taxon>Propionibacteriales</taxon>
        <taxon>Propionibacteriaceae</taxon>
        <taxon>Arachnia</taxon>
    </lineage>
</organism>
<sequence>MSEACHCDTGRPFDRCCGPILDGSRPAATALALMRSRYTAYVLRDEAYLLASWYPETRPERIDFGGARWTGLVVKDRTDGRAWDRAGSVGLVAHYEEDGEARVLQEVSYFIQEDQRWYYLEGVHGPFGAE</sequence>
<dbReference type="InterPro" id="IPR048469">
    <property type="entry name" value="YchJ-like_M"/>
</dbReference>